<evidence type="ECO:0000313" key="2">
    <source>
        <dbReference type="EMBL" id="PMD67122.1"/>
    </source>
</evidence>
<dbReference type="STRING" id="1095630.A0A2J6TVR7"/>
<dbReference type="AlphaFoldDB" id="A0A2J6TVR7"/>
<feature type="compositionally biased region" description="Acidic residues" evidence="1">
    <location>
        <begin position="186"/>
        <end position="207"/>
    </location>
</feature>
<dbReference type="OrthoDB" id="552755at2759"/>
<feature type="region of interest" description="Disordered" evidence="1">
    <location>
        <begin position="71"/>
        <end position="396"/>
    </location>
</feature>
<proteinExistence type="predicted"/>
<feature type="compositionally biased region" description="Low complexity" evidence="1">
    <location>
        <begin position="216"/>
        <end position="226"/>
    </location>
</feature>
<sequence length="555" mass="61343">MAPSEKQIIAEIHTVIERIYADPSSRENLTVRVVRETVEPKLGLEKGFLTQAEWKEKSKKIIKEYAEELIDKQEAESDAASKTIQVNPKAEKKPTPTPTPTKEAPTKKITKRGAQESKAPPRKRQKKEATPSEEELSDLSEPSPEESEVSESEFDEDSDEPKRKRNSKSKSKTPVKRGSKKKADTESDEEEEDEDPSDETELSDSDDSTAKRKSRPNPNAKAKAPATRQAPAKRQSKSKTKVESSDEEKEEDNSPKKKAPAKRQSKSKAKLESSEDEEEEEASPKKATPRKAPTKKETPKKATPFKGEPSPAVSPPKKAVTKKVGSDSEDIPKPAPDAGSESEMSIVLDEEPKPKRKRRSKSDMAADPKEAKIKSSSNKPGRPKSSSGSAKAPKDLTADEASIKTLQSQLKKCGVNKIWQFELKQYGDDSKEKIKHLQRVLKEIGMSGRFSEARAREIKEMRELQADLEAVKEGEKSWGLGGGKRASRAAVKAKSFRESSGSGVDDGDQGMVKKGKKEESADEGKKSESEDEQPVLRRPSARADLAFLDDEEESD</sequence>
<name>A0A2J6TVR7_9HELO</name>
<dbReference type="Proteomes" id="UP000235371">
    <property type="component" value="Unassembled WGS sequence"/>
</dbReference>
<reference evidence="2 3" key="1">
    <citation type="submission" date="2016-04" db="EMBL/GenBank/DDBJ databases">
        <title>A degradative enzymes factory behind the ericoid mycorrhizal symbiosis.</title>
        <authorList>
            <consortium name="DOE Joint Genome Institute"/>
            <person name="Martino E."/>
            <person name="Morin E."/>
            <person name="Grelet G."/>
            <person name="Kuo A."/>
            <person name="Kohler A."/>
            <person name="Daghino S."/>
            <person name="Barry K."/>
            <person name="Choi C."/>
            <person name="Cichocki N."/>
            <person name="Clum A."/>
            <person name="Copeland A."/>
            <person name="Hainaut M."/>
            <person name="Haridas S."/>
            <person name="Labutti K."/>
            <person name="Lindquist E."/>
            <person name="Lipzen A."/>
            <person name="Khouja H.-R."/>
            <person name="Murat C."/>
            <person name="Ohm R."/>
            <person name="Olson A."/>
            <person name="Spatafora J."/>
            <person name="Veneault-Fourrey C."/>
            <person name="Henrissat B."/>
            <person name="Grigoriev I."/>
            <person name="Martin F."/>
            <person name="Perotto S."/>
        </authorList>
    </citation>
    <scope>NUCLEOTIDE SEQUENCE [LARGE SCALE GENOMIC DNA]</scope>
    <source>
        <strain evidence="2 3">E</strain>
    </source>
</reference>
<organism evidence="2 3">
    <name type="scientific">Hyaloscypha bicolor E</name>
    <dbReference type="NCBI Taxonomy" id="1095630"/>
    <lineage>
        <taxon>Eukaryota</taxon>
        <taxon>Fungi</taxon>
        <taxon>Dikarya</taxon>
        <taxon>Ascomycota</taxon>
        <taxon>Pezizomycotina</taxon>
        <taxon>Leotiomycetes</taxon>
        <taxon>Helotiales</taxon>
        <taxon>Hyaloscyphaceae</taxon>
        <taxon>Hyaloscypha</taxon>
        <taxon>Hyaloscypha bicolor</taxon>
    </lineage>
</organism>
<dbReference type="GeneID" id="36592821"/>
<feature type="compositionally biased region" description="Low complexity" evidence="1">
    <location>
        <begin position="374"/>
        <end position="391"/>
    </location>
</feature>
<feature type="region of interest" description="Disordered" evidence="1">
    <location>
        <begin position="470"/>
        <end position="555"/>
    </location>
</feature>
<protein>
    <submittedName>
        <fullName evidence="2">Uncharacterized protein</fullName>
    </submittedName>
</protein>
<dbReference type="PANTHER" id="PTHR15410:SF2">
    <property type="entry name" value="HIRA-INTERACTING PROTEIN 3"/>
    <property type="match status" value="1"/>
</dbReference>
<feature type="compositionally biased region" description="Basic and acidic residues" evidence="1">
    <location>
        <begin position="361"/>
        <end position="373"/>
    </location>
</feature>
<dbReference type="PANTHER" id="PTHR15410">
    <property type="entry name" value="HIRA-INTERACTING PROTEIN 3"/>
    <property type="match status" value="1"/>
</dbReference>
<dbReference type="EMBL" id="KZ613740">
    <property type="protein sequence ID" value="PMD67122.1"/>
    <property type="molecule type" value="Genomic_DNA"/>
</dbReference>
<accession>A0A2J6TVR7</accession>
<dbReference type="RefSeq" id="XP_024744026.1">
    <property type="nucleotide sequence ID" value="XM_024884744.1"/>
</dbReference>
<gene>
    <name evidence="2" type="ORF">K444DRAFT_6425</name>
</gene>
<dbReference type="InterPro" id="IPR037647">
    <property type="entry name" value="HIRIP3"/>
</dbReference>
<keyword evidence="3" id="KW-1185">Reference proteome</keyword>
<evidence type="ECO:0000313" key="3">
    <source>
        <dbReference type="Proteomes" id="UP000235371"/>
    </source>
</evidence>
<feature type="compositionally biased region" description="Basic residues" evidence="1">
    <location>
        <begin position="163"/>
        <end position="180"/>
    </location>
</feature>
<feature type="compositionally biased region" description="Acidic residues" evidence="1">
    <location>
        <begin position="131"/>
        <end position="159"/>
    </location>
</feature>
<feature type="compositionally biased region" description="Basic and acidic residues" evidence="1">
    <location>
        <begin position="516"/>
        <end position="528"/>
    </location>
</feature>
<feature type="compositionally biased region" description="Basic residues" evidence="1">
    <location>
        <begin position="256"/>
        <end position="268"/>
    </location>
</feature>
<feature type="compositionally biased region" description="Low complexity" evidence="1">
    <location>
        <begin position="488"/>
        <end position="503"/>
    </location>
</feature>
<evidence type="ECO:0000256" key="1">
    <source>
        <dbReference type="SAM" id="MobiDB-lite"/>
    </source>
</evidence>
<dbReference type="InParanoid" id="A0A2J6TVR7"/>
<dbReference type="GO" id="GO:0005634">
    <property type="term" value="C:nucleus"/>
    <property type="evidence" value="ECO:0007669"/>
    <property type="project" value="TreeGrafter"/>
</dbReference>